<name>A0A1H4CWI7_9ACTO</name>
<accession>A0A1H4CWI7</accession>
<dbReference type="InterPro" id="IPR003439">
    <property type="entry name" value="ABC_transporter-like_ATP-bd"/>
</dbReference>
<dbReference type="InterPro" id="IPR027417">
    <property type="entry name" value="P-loop_NTPase"/>
</dbReference>
<dbReference type="PROSITE" id="PS50893">
    <property type="entry name" value="ABC_TRANSPORTER_2"/>
    <property type="match status" value="1"/>
</dbReference>
<evidence type="ECO:0000313" key="5">
    <source>
        <dbReference type="EMBL" id="SEA64747.1"/>
    </source>
</evidence>
<dbReference type="OrthoDB" id="9804819at2"/>
<evidence type="ECO:0000256" key="1">
    <source>
        <dbReference type="ARBA" id="ARBA00022448"/>
    </source>
</evidence>
<dbReference type="InterPro" id="IPR003593">
    <property type="entry name" value="AAA+_ATPase"/>
</dbReference>
<dbReference type="GO" id="GO:0016887">
    <property type="term" value="F:ATP hydrolysis activity"/>
    <property type="evidence" value="ECO:0007669"/>
    <property type="project" value="InterPro"/>
</dbReference>
<keyword evidence="6" id="KW-1185">Reference proteome</keyword>
<feature type="domain" description="ABC transporter" evidence="4">
    <location>
        <begin position="5"/>
        <end position="232"/>
    </location>
</feature>
<evidence type="ECO:0000256" key="3">
    <source>
        <dbReference type="ARBA" id="ARBA00022840"/>
    </source>
</evidence>
<dbReference type="PANTHER" id="PTHR42939">
    <property type="entry name" value="ABC TRANSPORTER ATP-BINDING PROTEIN ALBC-RELATED"/>
    <property type="match status" value="1"/>
</dbReference>
<proteinExistence type="predicted"/>
<dbReference type="RefSeq" id="WP_092565604.1">
    <property type="nucleotide sequence ID" value="NZ_FNQV01000014.1"/>
</dbReference>
<dbReference type="SMART" id="SM00382">
    <property type="entry name" value="AAA"/>
    <property type="match status" value="1"/>
</dbReference>
<dbReference type="GO" id="GO:0005524">
    <property type="term" value="F:ATP binding"/>
    <property type="evidence" value="ECO:0007669"/>
    <property type="project" value="UniProtKB-KW"/>
</dbReference>
<evidence type="ECO:0000256" key="2">
    <source>
        <dbReference type="ARBA" id="ARBA00022741"/>
    </source>
</evidence>
<dbReference type="PANTHER" id="PTHR42939:SF1">
    <property type="entry name" value="ABC TRANSPORTER ATP-BINDING PROTEIN ALBC-RELATED"/>
    <property type="match status" value="1"/>
</dbReference>
<evidence type="ECO:0000313" key="6">
    <source>
        <dbReference type="Proteomes" id="UP000199288"/>
    </source>
</evidence>
<dbReference type="SUPFAM" id="SSF52540">
    <property type="entry name" value="P-loop containing nucleoside triphosphate hydrolases"/>
    <property type="match status" value="1"/>
</dbReference>
<keyword evidence="3 5" id="KW-0067">ATP-binding</keyword>
<dbReference type="AlphaFoldDB" id="A0A1H4CWI7"/>
<keyword evidence="2" id="KW-0547">Nucleotide-binding</keyword>
<dbReference type="InterPro" id="IPR051782">
    <property type="entry name" value="ABC_Transporter_VariousFunc"/>
</dbReference>
<dbReference type="Proteomes" id="UP000199288">
    <property type="component" value="Unassembled WGS sequence"/>
</dbReference>
<dbReference type="Gene3D" id="3.40.50.300">
    <property type="entry name" value="P-loop containing nucleotide triphosphate hydrolases"/>
    <property type="match status" value="1"/>
</dbReference>
<dbReference type="Pfam" id="PF00005">
    <property type="entry name" value="ABC_tran"/>
    <property type="match status" value="1"/>
</dbReference>
<reference evidence="6" key="1">
    <citation type="submission" date="2016-10" db="EMBL/GenBank/DDBJ databases">
        <authorList>
            <person name="Varghese N."/>
            <person name="Submissions S."/>
        </authorList>
    </citation>
    <scope>NUCLEOTIDE SEQUENCE [LARGE SCALE GENOMIC DNA]</scope>
    <source>
        <strain evidence="6">KPR-1</strain>
    </source>
</reference>
<sequence>MSTALSVSHVSYRYPLSRREVLTDVDVSIEAGMVAGLFGRNGAGKTTLLYLSAGLARPRSGTVRVHGRNPFSDATGLKSVVLMSSGSCLNRSTRLDKLGLYWARQRPNFDTDRLAELLDRFEVRADRKENMLSRGERSSANAAFAFACRAPLTILDEIHLGMDPVIRRRYYDTLLEEFIATGGTYIISSHQIEDVEHLISHAVVMDRGRVVRVGDADALRAALPGARSLTDVLMDVSGAEAS</sequence>
<organism evidence="5 6">
    <name type="scientific">Bowdeniella nasicola</name>
    <dbReference type="NCBI Taxonomy" id="208480"/>
    <lineage>
        <taxon>Bacteria</taxon>
        <taxon>Bacillati</taxon>
        <taxon>Actinomycetota</taxon>
        <taxon>Actinomycetes</taxon>
        <taxon>Actinomycetales</taxon>
        <taxon>Actinomycetaceae</taxon>
        <taxon>Bowdeniella</taxon>
    </lineage>
</organism>
<dbReference type="EMBL" id="FNQV01000014">
    <property type="protein sequence ID" value="SEA64747.1"/>
    <property type="molecule type" value="Genomic_DNA"/>
</dbReference>
<gene>
    <name evidence="5" type="ORF">SAMN02910418_02069</name>
</gene>
<protein>
    <submittedName>
        <fullName evidence="5">ABC-2 type transport system ATP-binding protein</fullName>
    </submittedName>
</protein>
<evidence type="ECO:0000259" key="4">
    <source>
        <dbReference type="PROSITE" id="PS50893"/>
    </source>
</evidence>
<keyword evidence="1" id="KW-0813">Transport</keyword>